<evidence type="ECO:0000313" key="3">
    <source>
        <dbReference type="Proteomes" id="UP000244378"/>
    </source>
</evidence>
<dbReference type="Proteomes" id="UP000244378">
    <property type="component" value="Unassembled WGS sequence"/>
</dbReference>
<sequence length="180" mass="21291">MAEQAQQEGSLRLLTPGEIKLAKSVFGNSVTYHKVWIHHDSYLPLGMQGDYAALTPNGELYFRYWYRDDFSTSTANLQHLFIHEMSHVWQRERGMYVKLCGFFSWAVSYRYGLDKRTLRQYPLEQQAQIIADHFLLENFGYAQWLVYRDRSQDIVSYDGVLDESTLRERYAYTLKGFPYV</sequence>
<reference evidence="1 4" key="2">
    <citation type="submission" date="2019-08" db="EMBL/GenBank/DDBJ databases">
        <title>Prevalence, distribution, and phylogeny of type two toxin-antitoxin genes possessed by Cronobacter species where C. sakazakii homologs follow sequence type lineages.</title>
        <authorList>
            <person name="Finkelstein S."/>
            <person name="Negrete F."/>
            <person name="Jang H."/>
            <person name="Gopinath G.R."/>
            <person name="Tall B.D."/>
        </authorList>
    </citation>
    <scope>NUCLEOTIDE SEQUENCE [LARGE SCALE GENOMIC DNA]</scope>
    <source>
        <strain evidence="1 4">MOD1_GK1257</strain>
    </source>
</reference>
<evidence type="ECO:0000313" key="4">
    <source>
        <dbReference type="Proteomes" id="UP000469927"/>
    </source>
</evidence>
<dbReference type="Proteomes" id="UP000469927">
    <property type="component" value="Unassembled WGS sequence"/>
</dbReference>
<reference evidence="2 3" key="1">
    <citation type="submission" date="2016-12" db="EMBL/GenBank/DDBJ databases">
        <title>Analysis of the Molecular Diversity Among Cronobacter Species Isolated from Filth Flies Using a Pan Genomic DNA Microarray.</title>
        <authorList>
            <person name="Pava-Ripoll M."/>
            <person name="Tall B."/>
            <person name="Farber J."/>
            <person name="Fanning S."/>
            <person name="Lehner A."/>
            <person name="Stephan R."/>
            <person name="Pagotto F."/>
            <person name="Iverson C."/>
            <person name="Ziobro G."/>
            <person name="Miller A."/>
            <person name="Pearson R."/>
            <person name="Yan Q."/>
            <person name="Kim M."/>
            <person name="Jeong S."/>
            <person name="Park J."/>
            <person name="Jun S."/>
            <person name="Choi H."/>
            <person name="Chung T."/>
            <person name="Yoo Y."/>
            <person name="Park E."/>
            <person name="Hwang S."/>
            <person name="Lee B."/>
            <person name="Sathyamoorthy V."/>
            <person name="Carter L."/>
            <person name="Mammel M."/>
            <person name="Jackson S."/>
            <person name="Kothary M."/>
            <person name="Patel I."/>
            <person name="Grim C."/>
            <person name="Gopinath G."/>
            <person name="Gangiredla J."/>
            <person name="Chase H."/>
        </authorList>
    </citation>
    <scope>NUCLEOTIDE SEQUENCE [LARGE SCALE GENOMIC DNA]</scope>
    <source>
        <strain evidence="2 3">MOD1-Md1s</strain>
    </source>
</reference>
<proteinExistence type="predicted"/>
<dbReference type="RefSeq" id="WP_075192448.1">
    <property type="nucleotide sequence ID" value="NZ_JADKNN010000001.1"/>
</dbReference>
<accession>A0A2T7AXS2</accession>
<keyword evidence="4" id="KW-1185">Reference proteome</keyword>
<dbReference type="EMBL" id="WAGD01000045">
    <property type="protein sequence ID" value="KAB0875857.1"/>
    <property type="molecule type" value="Genomic_DNA"/>
</dbReference>
<name>A0A2T7AXS2_9ENTR</name>
<evidence type="ECO:0000313" key="1">
    <source>
        <dbReference type="EMBL" id="KAB0875857.1"/>
    </source>
</evidence>
<gene>
    <name evidence="2" type="ORF">AUN14_03950</name>
    <name evidence="1" type="ORF">FZI19_14710</name>
</gene>
<organism evidence="2 3">
    <name type="scientific">Cronobacter muytjensii</name>
    <dbReference type="NCBI Taxonomy" id="413501"/>
    <lineage>
        <taxon>Bacteria</taxon>
        <taxon>Pseudomonadati</taxon>
        <taxon>Pseudomonadota</taxon>
        <taxon>Gammaproteobacteria</taxon>
        <taxon>Enterobacterales</taxon>
        <taxon>Enterobacteriaceae</taxon>
        <taxon>Cronobacter</taxon>
    </lineage>
</organism>
<dbReference type="AlphaFoldDB" id="A0A2T7AXS2"/>
<protein>
    <submittedName>
        <fullName evidence="2">Type IV secretion protein Rhs</fullName>
    </submittedName>
</protein>
<dbReference type="OrthoDB" id="8686772at2"/>
<evidence type="ECO:0000313" key="2">
    <source>
        <dbReference type="EMBL" id="PUX17306.1"/>
    </source>
</evidence>
<comment type="caution">
    <text evidence="2">The sequence shown here is derived from an EMBL/GenBank/DDBJ whole genome shotgun (WGS) entry which is preliminary data.</text>
</comment>
<dbReference type="EMBL" id="MSAE01000004">
    <property type="protein sequence ID" value="PUX17306.1"/>
    <property type="molecule type" value="Genomic_DNA"/>
</dbReference>